<reference evidence="5" key="1">
    <citation type="submission" date="2016-11" db="UniProtKB">
        <authorList>
            <consortium name="WormBaseParasite"/>
        </authorList>
    </citation>
    <scope>IDENTIFICATION</scope>
</reference>
<dbReference type="Pfam" id="PF08246">
    <property type="entry name" value="Inhibitor_I29"/>
    <property type="match status" value="1"/>
</dbReference>
<evidence type="ECO:0000313" key="4">
    <source>
        <dbReference type="Proteomes" id="UP000095282"/>
    </source>
</evidence>
<organism evidence="4 5">
    <name type="scientific">Caenorhabditis tropicalis</name>
    <dbReference type="NCBI Taxonomy" id="1561998"/>
    <lineage>
        <taxon>Eukaryota</taxon>
        <taxon>Metazoa</taxon>
        <taxon>Ecdysozoa</taxon>
        <taxon>Nematoda</taxon>
        <taxon>Chromadorea</taxon>
        <taxon>Rhabditida</taxon>
        <taxon>Rhabditina</taxon>
        <taxon>Rhabditomorpha</taxon>
        <taxon>Rhabditoidea</taxon>
        <taxon>Rhabditidae</taxon>
        <taxon>Peloderinae</taxon>
        <taxon>Caenorhabditis</taxon>
    </lineage>
</organism>
<accession>A0A1I7U4G6</accession>
<dbReference type="InterPro" id="IPR039417">
    <property type="entry name" value="Peptidase_C1A_papain-like"/>
</dbReference>
<dbReference type="InterPro" id="IPR013128">
    <property type="entry name" value="Peptidase_C1A"/>
</dbReference>
<sequence>MVLGFEKFPSKNPVPITSLSITGNDLITTSPSPSFLSASPTSHPTSFTLANNTIDCSPTDCSTNSFLLNSPKHSPLLYQISNNRCRPPIQSPCVDPRDISIESHGITCRISSLVADCACTSSTSSIPSKFPTNISIVILGDCESLQIDKEASDFSQIYIFRTSKLSIQRLPRHLKILKIFHSTVSFEGSSRGTVPQQWEISNSKIDSISPSGLSNLHLISLHLNFCRLPYIPSTSTRNSKIENLIIENCFLETTQPLFEVSDTLKMHHSIIFSSPRGLGTIASAQLQNNTLLECCRHPYLDYRMGLDTIDLDPRCDLHFYAILPLIVFSQLDDTDFFEIQEDREHPEKIYKAFEEFKIKYNKKYKTKEENQLRLANFVKTVNTVDKLNEKSQKRGDTTVFGINKFADLSNKEFNRRLATKPPKVPSSTHSFHNFPKRVKRQIEDFPINFDLRHETIDHFPIIGDVKDQGECACCWGFAVTAMLESVLMVRLKRSRQLSDQELCDCAAEERKVGCSGGSLSRGLHYVNETGLSAQLIYPYKDTRARESGRCEADKKRRTFPPGRLAVGYPQLEYSDYEFPSFIYNSKLPIAVFFAVPPSLQVYKSGVYSDENCNITGSIWHAGIFVGFGEEEKPNGLVEKYWIMKNSWGEEWGEKGFVKIIRGRNWCNIEQGAVAADLNDF</sequence>
<feature type="domain" description="Peptidase C1A papain C-terminal" evidence="2">
    <location>
        <begin position="445"/>
        <end position="676"/>
    </location>
</feature>
<dbReference type="SUPFAM" id="SSF54001">
    <property type="entry name" value="Cysteine proteinases"/>
    <property type="match status" value="1"/>
</dbReference>
<dbReference type="PROSITE" id="PS00640">
    <property type="entry name" value="THIOL_PROTEASE_ASN"/>
    <property type="match status" value="1"/>
</dbReference>
<dbReference type="InterPro" id="IPR025661">
    <property type="entry name" value="Pept_asp_AS"/>
</dbReference>
<dbReference type="Proteomes" id="UP000095282">
    <property type="component" value="Unplaced"/>
</dbReference>
<dbReference type="AlphaFoldDB" id="A0A1I7U4G6"/>
<dbReference type="InterPro" id="IPR038765">
    <property type="entry name" value="Papain-like_cys_pep_sf"/>
</dbReference>
<comment type="similarity">
    <text evidence="1">Belongs to the peptidase C1 family.</text>
</comment>
<dbReference type="GO" id="GO:0008234">
    <property type="term" value="F:cysteine-type peptidase activity"/>
    <property type="evidence" value="ECO:0007669"/>
    <property type="project" value="InterPro"/>
</dbReference>
<name>A0A1I7U4G6_9PELO</name>
<dbReference type="GO" id="GO:0006508">
    <property type="term" value="P:proteolysis"/>
    <property type="evidence" value="ECO:0007669"/>
    <property type="project" value="InterPro"/>
</dbReference>
<proteinExistence type="inferred from homology"/>
<evidence type="ECO:0000259" key="3">
    <source>
        <dbReference type="SMART" id="SM00848"/>
    </source>
</evidence>
<dbReference type="PANTHER" id="PTHR12411">
    <property type="entry name" value="CYSTEINE PROTEASE FAMILY C1-RELATED"/>
    <property type="match status" value="1"/>
</dbReference>
<dbReference type="CDD" id="cd02248">
    <property type="entry name" value="Peptidase_C1A"/>
    <property type="match status" value="1"/>
</dbReference>
<dbReference type="InterPro" id="IPR000668">
    <property type="entry name" value="Peptidase_C1A_C"/>
</dbReference>
<dbReference type="FunFam" id="3.90.70.10:FF:000103">
    <property type="entry name" value="Hypothetical LOC496748"/>
    <property type="match status" value="1"/>
</dbReference>
<dbReference type="SMART" id="SM00848">
    <property type="entry name" value="Inhibitor_I29"/>
    <property type="match status" value="1"/>
</dbReference>
<dbReference type="InterPro" id="IPR013201">
    <property type="entry name" value="Prot_inhib_I29"/>
</dbReference>
<evidence type="ECO:0000256" key="1">
    <source>
        <dbReference type="ARBA" id="ARBA00008455"/>
    </source>
</evidence>
<evidence type="ECO:0000259" key="2">
    <source>
        <dbReference type="SMART" id="SM00645"/>
    </source>
</evidence>
<dbReference type="SMART" id="SM00645">
    <property type="entry name" value="Pept_C1"/>
    <property type="match status" value="1"/>
</dbReference>
<dbReference type="eggNOG" id="KOG1543">
    <property type="taxonomic scope" value="Eukaryota"/>
</dbReference>
<dbReference type="STRING" id="1561998.A0A1I7U4G6"/>
<feature type="domain" description="Cathepsin propeptide inhibitor" evidence="3">
    <location>
        <begin position="353"/>
        <end position="413"/>
    </location>
</feature>
<dbReference type="Pfam" id="PF00112">
    <property type="entry name" value="Peptidase_C1"/>
    <property type="match status" value="1"/>
</dbReference>
<evidence type="ECO:0000313" key="5">
    <source>
        <dbReference type="WBParaSite" id="Csp11.Scaffold629.g14759.t1"/>
    </source>
</evidence>
<protein>
    <submittedName>
        <fullName evidence="5">Pept_C1 domain-containing protein</fullName>
    </submittedName>
</protein>
<dbReference type="Gene3D" id="3.90.70.10">
    <property type="entry name" value="Cysteine proteinases"/>
    <property type="match status" value="1"/>
</dbReference>
<dbReference type="WBParaSite" id="Csp11.Scaffold629.g14759.t1">
    <property type="protein sequence ID" value="Csp11.Scaffold629.g14759.t1"/>
    <property type="gene ID" value="Csp11.Scaffold629.g14759"/>
</dbReference>
<keyword evidence="4" id="KW-1185">Reference proteome</keyword>